<keyword evidence="2 9" id="KW-0378">Hydrolase</keyword>
<evidence type="ECO:0000259" key="10">
    <source>
        <dbReference type="PROSITE" id="PS51198"/>
    </source>
</evidence>
<evidence type="ECO:0000256" key="2">
    <source>
        <dbReference type="ARBA" id="ARBA00022801"/>
    </source>
</evidence>
<evidence type="ECO:0000256" key="9">
    <source>
        <dbReference type="PROSITE-ProRule" id="PRU00560"/>
    </source>
</evidence>
<name>A0AAJ1EY09_9ACTO</name>
<dbReference type="GO" id="GO:0000725">
    <property type="term" value="P:recombinational repair"/>
    <property type="evidence" value="ECO:0007669"/>
    <property type="project" value="TreeGrafter"/>
</dbReference>
<organism evidence="11 12">
    <name type="scientific">Varibaculum cambriense</name>
    <dbReference type="NCBI Taxonomy" id="184870"/>
    <lineage>
        <taxon>Bacteria</taxon>
        <taxon>Bacillati</taxon>
        <taxon>Actinomycetota</taxon>
        <taxon>Actinomycetes</taxon>
        <taxon>Actinomycetales</taxon>
        <taxon>Actinomycetaceae</taxon>
        <taxon>Varibaculum</taxon>
    </lineage>
</organism>
<evidence type="ECO:0000256" key="5">
    <source>
        <dbReference type="ARBA" id="ARBA00023235"/>
    </source>
</evidence>
<comment type="catalytic activity">
    <reaction evidence="6">
        <text>Couples ATP hydrolysis with the unwinding of duplex DNA by translocating in the 3'-5' direction.</text>
        <dbReference type="EC" id="5.6.2.4"/>
    </reaction>
</comment>
<evidence type="ECO:0000313" key="12">
    <source>
        <dbReference type="Proteomes" id="UP001200537"/>
    </source>
</evidence>
<dbReference type="GO" id="GO:0003677">
    <property type="term" value="F:DNA binding"/>
    <property type="evidence" value="ECO:0007669"/>
    <property type="project" value="InterPro"/>
</dbReference>
<dbReference type="EMBL" id="JAKNHJ010000019">
    <property type="protein sequence ID" value="MCG4618594.1"/>
    <property type="molecule type" value="Genomic_DNA"/>
</dbReference>
<dbReference type="RefSeq" id="WP_024058766.1">
    <property type="nucleotide sequence ID" value="NZ_JAGZVZ010000005.1"/>
</dbReference>
<keyword evidence="1 9" id="KW-0547">Nucleotide-binding</keyword>
<comment type="catalytic activity">
    <reaction evidence="8">
        <text>ATP + H2O = ADP + phosphate + H(+)</text>
        <dbReference type="Rhea" id="RHEA:13065"/>
        <dbReference type="ChEBI" id="CHEBI:15377"/>
        <dbReference type="ChEBI" id="CHEBI:15378"/>
        <dbReference type="ChEBI" id="CHEBI:30616"/>
        <dbReference type="ChEBI" id="CHEBI:43474"/>
        <dbReference type="ChEBI" id="CHEBI:456216"/>
        <dbReference type="EC" id="5.6.2.4"/>
    </reaction>
</comment>
<feature type="binding site" evidence="9">
    <location>
        <begin position="27"/>
        <end position="34"/>
    </location>
    <ligand>
        <name>ATP</name>
        <dbReference type="ChEBI" id="CHEBI:30616"/>
    </ligand>
</feature>
<dbReference type="GO" id="GO:0005829">
    <property type="term" value="C:cytosol"/>
    <property type="evidence" value="ECO:0007669"/>
    <property type="project" value="TreeGrafter"/>
</dbReference>
<dbReference type="InterPro" id="IPR014016">
    <property type="entry name" value="UvrD-like_ATP-bd"/>
</dbReference>
<evidence type="ECO:0000256" key="7">
    <source>
        <dbReference type="ARBA" id="ARBA00034808"/>
    </source>
</evidence>
<dbReference type="PROSITE" id="PS51198">
    <property type="entry name" value="UVRD_HELICASE_ATP_BIND"/>
    <property type="match status" value="1"/>
</dbReference>
<dbReference type="Pfam" id="PF13361">
    <property type="entry name" value="UvrD_C"/>
    <property type="match status" value="1"/>
</dbReference>
<comment type="caution">
    <text evidence="11">The sequence shown here is derived from an EMBL/GenBank/DDBJ whole genome shotgun (WGS) entry which is preliminary data.</text>
</comment>
<keyword evidence="3 9" id="KW-0347">Helicase</keyword>
<protein>
    <recommendedName>
        <fullName evidence="7">DNA 3'-5' helicase</fullName>
        <ecNumber evidence="7">5.6.2.4</ecNumber>
    </recommendedName>
</protein>
<accession>A0AAJ1EY09</accession>
<evidence type="ECO:0000256" key="6">
    <source>
        <dbReference type="ARBA" id="ARBA00034617"/>
    </source>
</evidence>
<dbReference type="Pfam" id="PF00580">
    <property type="entry name" value="UvrD-helicase"/>
    <property type="match status" value="1"/>
</dbReference>
<dbReference type="GO" id="GO:0043138">
    <property type="term" value="F:3'-5' DNA helicase activity"/>
    <property type="evidence" value="ECO:0007669"/>
    <property type="project" value="UniProtKB-EC"/>
</dbReference>
<dbReference type="PANTHER" id="PTHR11070:SF45">
    <property type="entry name" value="DNA 3'-5' HELICASE"/>
    <property type="match status" value="1"/>
</dbReference>
<reference evidence="11" key="1">
    <citation type="submission" date="2022-01" db="EMBL/GenBank/DDBJ databases">
        <title>Collection of gut derived symbiotic bacterial strains cultured from healthy donors.</title>
        <authorList>
            <person name="Lin H."/>
            <person name="Kohout C."/>
            <person name="Waligurski E."/>
            <person name="Pamer E.G."/>
        </authorList>
    </citation>
    <scope>NUCLEOTIDE SEQUENCE</scope>
    <source>
        <strain evidence="11">DFI.7.46</strain>
    </source>
</reference>
<evidence type="ECO:0000313" key="11">
    <source>
        <dbReference type="EMBL" id="MCG4618594.1"/>
    </source>
</evidence>
<dbReference type="GO" id="GO:0005524">
    <property type="term" value="F:ATP binding"/>
    <property type="evidence" value="ECO:0007669"/>
    <property type="project" value="UniProtKB-UniRule"/>
</dbReference>
<dbReference type="InterPro" id="IPR014017">
    <property type="entry name" value="DNA_helicase_UvrD-like_C"/>
</dbReference>
<dbReference type="EC" id="5.6.2.4" evidence="7"/>
<dbReference type="Proteomes" id="UP001200537">
    <property type="component" value="Unassembled WGS sequence"/>
</dbReference>
<evidence type="ECO:0000256" key="3">
    <source>
        <dbReference type="ARBA" id="ARBA00022806"/>
    </source>
</evidence>
<dbReference type="GO" id="GO:0016787">
    <property type="term" value="F:hydrolase activity"/>
    <property type="evidence" value="ECO:0007669"/>
    <property type="project" value="UniProtKB-UniRule"/>
</dbReference>
<dbReference type="InterPro" id="IPR027417">
    <property type="entry name" value="P-loop_NTPase"/>
</dbReference>
<dbReference type="AlphaFoldDB" id="A0AAJ1EY09"/>
<sequence length="567" mass="63367">MQSKSHEVTAEQQKIFDYEPFGMVITAPAGCGKTEALAYRARGLLERYDFSGNGRRLLIVSFTNQARDNINERLKKYIGVKTLREHVTVCNFHGLASRIIRAHGQLIGIGSDWSLANSDWVGRELRAPGYNREDVNQARLAIRDAKLTCLTDEEVKKKLEGLPGRAGKIALSIEKKRMNEKIISYDDQIRVALWLLDDPRVTALYRNHFFAALVDEFQDLTPQQLRFVQALCGENITFAGDLAQSIYSFAGGDVTFIQREIAKSSSTQIKLLKSFRSAPEVLDTVNSLSSLTGSGHLTTACPAHWKSGGVAGSASFENENCEAEWIVDMSKSILENCPDHRIGIITRTGYRALTLKTTLTESGVNYTDWGSGIFSPEVARVLKNICSGIQAKSCSSSFEVLPYIQQQAEISPVSHTSELDDGCAWLLDQFFQRNFDLSEIHEIEKRIAARRGNETIATIGGVHCLTGHAGKGQQFDWVFVLGLEEGSIPHYRAKNQESKNEEARVLSVMISRARIGVFCTYIKEIRGHRKKPSRFIKFLKKTPGFLCGKESVEVWRRKADWSAIASM</sequence>
<gene>
    <name evidence="11" type="ORF">L0M99_08845</name>
</gene>
<evidence type="ECO:0000256" key="1">
    <source>
        <dbReference type="ARBA" id="ARBA00022741"/>
    </source>
</evidence>
<keyword evidence="5" id="KW-0413">Isomerase</keyword>
<dbReference type="Gene3D" id="3.40.50.300">
    <property type="entry name" value="P-loop containing nucleotide triphosphate hydrolases"/>
    <property type="match status" value="3"/>
</dbReference>
<evidence type="ECO:0000256" key="4">
    <source>
        <dbReference type="ARBA" id="ARBA00022840"/>
    </source>
</evidence>
<dbReference type="PANTHER" id="PTHR11070">
    <property type="entry name" value="UVRD / RECB / PCRA DNA HELICASE FAMILY MEMBER"/>
    <property type="match status" value="1"/>
</dbReference>
<feature type="domain" description="UvrD-like helicase ATP-binding" evidence="10">
    <location>
        <begin position="6"/>
        <end position="278"/>
    </location>
</feature>
<keyword evidence="4 9" id="KW-0067">ATP-binding</keyword>
<evidence type="ECO:0000256" key="8">
    <source>
        <dbReference type="ARBA" id="ARBA00048988"/>
    </source>
</evidence>
<dbReference type="SUPFAM" id="SSF52540">
    <property type="entry name" value="P-loop containing nucleoside triphosphate hydrolases"/>
    <property type="match status" value="1"/>
</dbReference>
<dbReference type="InterPro" id="IPR000212">
    <property type="entry name" value="DNA_helicase_UvrD/REP"/>
</dbReference>
<proteinExistence type="predicted"/>